<accession>A0A0S3UJ47</accession>
<dbReference type="InterPro" id="IPR006522">
    <property type="entry name" value="Phage_virion_morphogenesis"/>
</dbReference>
<protein>
    <recommendedName>
        <fullName evidence="4">Phage morphogenesis protein</fullName>
    </recommendedName>
</protein>
<reference evidence="1 3" key="1">
    <citation type="journal article" date="2016" name="DNA Res.">
        <title>The complete genome sequencing of Prevotella intermedia strain OMA14 and a subsequent fine-scale, intra-species genomic comparison reveal an unusual amplification of conjugative and mobile transposons and identify a novel Prevotella-lineage-specific repeat.</title>
        <authorList>
            <person name="Naito M."/>
            <person name="Ogura Y."/>
            <person name="Itoh T."/>
            <person name="Shoji M."/>
            <person name="Okamoto M."/>
            <person name="Hayashi T."/>
            <person name="Nakayama K."/>
        </authorList>
    </citation>
    <scope>NUCLEOTIDE SEQUENCE [LARGE SCALE GENOMIC DNA]</scope>
    <source>
        <strain evidence="1 3">OMA14</strain>
    </source>
</reference>
<evidence type="ECO:0008006" key="4">
    <source>
        <dbReference type="Google" id="ProtNLM"/>
    </source>
</evidence>
<dbReference type="AlphaFoldDB" id="A0A0S3UJ47"/>
<name>A0A0S3UJ47_PREIN</name>
<gene>
    <name evidence="1" type="ORF">PIOMA14_I_1011</name>
    <name evidence="2" type="ORF">PIOMA14_I_1692</name>
</gene>
<dbReference type="EMBL" id="AP014597">
    <property type="protein sequence ID" value="BAU17519.1"/>
    <property type="molecule type" value="Genomic_DNA"/>
</dbReference>
<dbReference type="Pfam" id="PF05069">
    <property type="entry name" value="Phage_tail_S"/>
    <property type="match status" value="1"/>
</dbReference>
<evidence type="ECO:0000313" key="1">
    <source>
        <dbReference type="EMBL" id="BAU17519.1"/>
    </source>
</evidence>
<sequence length="185" mass="21953">MKPETRRILGRILNDIRVEMTDEFDRNFERQSFFGEAWQRRKSPTRPGGHILVDTGRLRRSIQSRTTENSITFFTEEPHAAIHNEGGEIVVTTKMKRYFWHKYYEATGSFGRKKDGSRRNDKRTVQLSEEAEFWKFMALKKAGTTIKIPRRRFLGTSPEVEKAVREIIEENITEYINFEFEINEK</sequence>
<dbReference type="EMBL" id="AP014597">
    <property type="protein sequence ID" value="BAU18200.1"/>
    <property type="molecule type" value="Genomic_DNA"/>
</dbReference>
<proteinExistence type="predicted"/>
<evidence type="ECO:0000313" key="3">
    <source>
        <dbReference type="Proteomes" id="UP000217431"/>
    </source>
</evidence>
<dbReference type="RefSeq" id="WP_096405411.1">
    <property type="nucleotide sequence ID" value="NZ_AP014597.1"/>
</dbReference>
<organism evidence="1 3">
    <name type="scientific">Prevotella intermedia</name>
    <dbReference type="NCBI Taxonomy" id="28131"/>
    <lineage>
        <taxon>Bacteria</taxon>
        <taxon>Pseudomonadati</taxon>
        <taxon>Bacteroidota</taxon>
        <taxon>Bacteroidia</taxon>
        <taxon>Bacteroidales</taxon>
        <taxon>Prevotellaceae</taxon>
        <taxon>Prevotella</taxon>
    </lineage>
</organism>
<evidence type="ECO:0000313" key="2">
    <source>
        <dbReference type="EMBL" id="BAU18200.1"/>
    </source>
</evidence>
<dbReference type="Proteomes" id="UP000217431">
    <property type="component" value="Chromosome I"/>
</dbReference>
<dbReference type="STRING" id="28131.BWX40_08545"/>